<accession>A0A0D0Y653</accession>
<dbReference type="EMBL" id="AWTT01000011">
    <property type="protein sequence ID" value="KIS03758.1"/>
    <property type="molecule type" value="Genomic_DNA"/>
</dbReference>
<dbReference type="Proteomes" id="UP000032279">
    <property type="component" value="Unassembled WGS sequence"/>
</dbReference>
<keyword evidence="2" id="KW-1185">Reference proteome</keyword>
<comment type="caution">
    <text evidence="1">The sequence shown here is derived from an EMBL/GenBank/DDBJ whole genome shotgun (WGS) entry which is preliminary data.</text>
</comment>
<dbReference type="AlphaFoldDB" id="A0A0D0Y653"/>
<organism evidence="1 2">
    <name type="scientific">Paucilactobacillus wasatchensis</name>
    <dbReference type="NCBI Taxonomy" id="1335616"/>
    <lineage>
        <taxon>Bacteria</taxon>
        <taxon>Bacillati</taxon>
        <taxon>Bacillota</taxon>
        <taxon>Bacilli</taxon>
        <taxon>Lactobacillales</taxon>
        <taxon>Lactobacillaceae</taxon>
        <taxon>Paucilactobacillus</taxon>
    </lineage>
</organism>
<gene>
    <name evidence="1" type="ORF">WDC_0671</name>
</gene>
<sequence>MDNGDKLSMNMLTQKIPFIRKLAYGTTDFSYQLITNYYG</sequence>
<evidence type="ECO:0000313" key="1">
    <source>
        <dbReference type="EMBL" id="KIS03758.1"/>
    </source>
</evidence>
<dbReference type="STRING" id="1335616.WDC_0671"/>
<evidence type="ECO:0000313" key="2">
    <source>
        <dbReference type="Proteomes" id="UP000032279"/>
    </source>
</evidence>
<reference evidence="1 2" key="1">
    <citation type="submission" date="2013-08" db="EMBL/GenBank/DDBJ databases">
        <title>Lactobacillus wasatchii sp. WDC04, a late gas producing bacteria isolated from aged chedder cheese.</title>
        <authorList>
            <person name="Oberg C.J."/>
            <person name="Culumber M."/>
            <person name="McMahon D.J."/>
            <person name="Broadbent J.R."/>
            <person name="Oberg T.S."/>
            <person name="Ortaki F."/>
        </authorList>
    </citation>
    <scope>NUCLEOTIDE SEQUENCE [LARGE SCALE GENOMIC DNA]</scope>
    <source>
        <strain evidence="1 2">WDC04</strain>
    </source>
</reference>
<proteinExistence type="predicted"/>
<name>A0A0D0Y653_9LACO</name>
<protein>
    <submittedName>
        <fullName evidence="1">Uncharacterized protein</fullName>
    </submittedName>
</protein>